<feature type="compositionally biased region" description="Low complexity" evidence="2">
    <location>
        <begin position="885"/>
        <end position="897"/>
    </location>
</feature>
<feature type="compositionally biased region" description="Low complexity" evidence="2">
    <location>
        <begin position="730"/>
        <end position="742"/>
    </location>
</feature>
<dbReference type="GeneID" id="28984147"/>
<dbReference type="InterPro" id="IPR000219">
    <property type="entry name" value="DH_dom"/>
</dbReference>
<keyword evidence="1" id="KW-0175">Coiled coil</keyword>
<dbReference type="Gene3D" id="1.20.900.10">
    <property type="entry name" value="Dbl homology (DH) domain"/>
    <property type="match status" value="1"/>
</dbReference>
<dbReference type="SMART" id="SM00325">
    <property type="entry name" value="RhoGEF"/>
    <property type="match status" value="1"/>
</dbReference>
<dbReference type="CDD" id="cd00160">
    <property type="entry name" value="RhoGEF"/>
    <property type="match status" value="1"/>
</dbReference>
<dbReference type="PROSITE" id="PS50010">
    <property type="entry name" value="DH_2"/>
    <property type="match status" value="1"/>
</dbReference>
<accession>A0A0J1B1I4</accession>
<dbReference type="STRING" id="879819.A0A0J1B1I4"/>
<feature type="region of interest" description="Disordered" evidence="2">
    <location>
        <begin position="1"/>
        <end position="34"/>
    </location>
</feature>
<reference evidence="4 5" key="1">
    <citation type="submission" date="2015-03" db="EMBL/GenBank/DDBJ databases">
        <title>Genomics and transcriptomics of the oil-accumulating basidiomycete yeast T. oleaginosus allow insights into substrate utilization and the diverse evolutionary trajectories of mating systems in fungi.</title>
        <authorList>
            <consortium name="DOE Joint Genome Institute"/>
            <person name="Kourist R."/>
            <person name="Kracht O."/>
            <person name="Bracharz F."/>
            <person name="Lipzen A."/>
            <person name="Nolan M."/>
            <person name="Ohm R."/>
            <person name="Grigoriev I."/>
            <person name="Sun S."/>
            <person name="Heitman J."/>
            <person name="Bruck T."/>
            <person name="Nowrousian M."/>
        </authorList>
    </citation>
    <scope>NUCLEOTIDE SEQUENCE [LARGE SCALE GENOMIC DNA]</scope>
    <source>
        <strain evidence="4 5">IBC0246</strain>
    </source>
</reference>
<evidence type="ECO:0000256" key="2">
    <source>
        <dbReference type="SAM" id="MobiDB-lite"/>
    </source>
</evidence>
<dbReference type="PANTHER" id="PTHR12673">
    <property type="entry name" value="FACIOGENITAL DYSPLASIA PROTEIN"/>
    <property type="match status" value="1"/>
</dbReference>
<feature type="compositionally biased region" description="Polar residues" evidence="2">
    <location>
        <begin position="860"/>
        <end position="869"/>
    </location>
</feature>
<feature type="compositionally biased region" description="Basic and acidic residues" evidence="2">
    <location>
        <begin position="810"/>
        <end position="827"/>
    </location>
</feature>
<feature type="coiled-coil region" evidence="1">
    <location>
        <begin position="1309"/>
        <end position="1343"/>
    </location>
</feature>
<feature type="compositionally biased region" description="Pro residues" evidence="2">
    <location>
        <begin position="962"/>
        <end position="977"/>
    </location>
</feature>
<keyword evidence="5" id="KW-1185">Reference proteome</keyword>
<dbReference type="SUPFAM" id="SSF48065">
    <property type="entry name" value="DBL homology domain (DH-domain)"/>
    <property type="match status" value="1"/>
</dbReference>
<feature type="compositionally biased region" description="Low complexity" evidence="2">
    <location>
        <begin position="848"/>
        <end position="859"/>
    </location>
</feature>
<dbReference type="InterPro" id="IPR035899">
    <property type="entry name" value="DBL_dom_sf"/>
</dbReference>
<gene>
    <name evidence="4" type="ORF">CC85DRAFT_286503</name>
</gene>
<dbReference type="GO" id="GO:0005085">
    <property type="term" value="F:guanyl-nucleotide exchange factor activity"/>
    <property type="evidence" value="ECO:0007669"/>
    <property type="project" value="InterPro"/>
</dbReference>
<sequence length="1363" mass="147668">MPPLTAGSPFRRPRSRSRGPTARSPSPPPLPPKKSYIDLNSSSRSAVCEADCKPLRAFLSDVVVIGPETNETTALLSQLGNVVERPTAIPRPKPQVSTISPSAGELCASRAEELEKLLRGRIEELVRTERSYVSRIKALKVAYADPLRHFAKSSNTSIIPVYEAKTLFGNIDAVLPAALTFLSDLESMWDSGDADKNVGDVCLKHLKTLKTLDCYRTYIANQDEAQKTFNEMKRKHSRFVTFIDSTKYQTTGIGNIGLFELLMEPVQRIPRYILLWEEMVKYMSVLSPQRAKLLEAKDVASRIARCEPDERTVRATVMYSLERNVDGFPASLFSNNRDYLDSIDAEDVTTDGVIFNPRASRPVSIKSGKSSTVTSLGSLASNHSFASPQKEMGAPPPLHCTLFLFDDKLMIAKRQATAISGRKATGVDDIKDLIKSGGGVAVKEKDGARRAKLCFRGVVDILDVRVADVGKGDFQLFFEQPLADQGDRWNLPLRFFQVCHPPAPVGLDLQAARTDKIRFVQNIWAAQALARSKTLPSQPKSLPYILASEETYEVEGERVKPYWNVWTLPGWSAEQRKAKVLIEVVGTDCGDLPLPEQDDSISLVIRLEPLAGDLCRVSHAPKKGQAVVRELISSGDVNKTVVEKISHAMVYVLPSNNPNPLMQTPTLSKRASRFLLGTASTNSRGGHSDGFSSTSTHGLSLTSRSSGMDTGTLSGVDTISSAGHSLTHASPSSPRSPMSPTTPSSPPWSPVRSRGAPPAMEDCSDDRLASRLDEARNNSRSLAAMASPRPTPHSPTGPSRVTIMRQQLEARERQAKAAAEEDREKTRSSPLKPGVTPSKRVPVPTLASSITESISRDSSLGSLPQSPTKSGLPRAGTLSRSGTVSPRGPRQPPGRSGYVAPFPPPVPTAEKSVSAPPAAIETLLDDVKAENEAAEGPPHAPERTLLLSATGPIASETAPARRPLPIPQGPAAPPPPVSRLMGLGAAPKLRSISSGRGSLTHDENIPPATQKRAHPAEHLSPRKRTPSDSVMSRAESDMTPTQGHTPRYPSSLGASGSRQSSICSSKRVLTPRSDRRGSGVLTPSKRVSSVASVASVQSSVSTATVGSVDTLKSAAEQLDVVMSDHPDLASAADAAWQTISDARRQARAVRKTAAALSKPLKDRHRSRFERQASLARSPHSRNIHAELNSPTDEIGFSTTVPLTDPMEDQLKLLASNTRAVEERLAVALADTERVRMLARNAPSPDLLSHLQGQVGRAKEREELLRSQLEAKGLEVDEIYNAFNAELDGMYNDISLSTPDEVQAALRKDLQAAKWRRNELALDNQRLRDELAKERLRREQMAALLRSAGGPTASVVQEDATLEA</sequence>
<proteinExistence type="predicted"/>
<evidence type="ECO:0000313" key="4">
    <source>
        <dbReference type="EMBL" id="KLT41464.1"/>
    </source>
</evidence>
<feature type="compositionally biased region" description="Polar residues" evidence="2">
    <location>
        <begin position="708"/>
        <end position="729"/>
    </location>
</feature>
<dbReference type="Proteomes" id="UP000053611">
    <property type="component" value="Unassembled WGS sequence"/>
</dbReference>
<feature type="domain" description="DH" evidence="3">
    <location>
        <begin position="122"/>
        <end position="310"/>
    </location>
</feature>
<feature type="region of interest" description="Disordered" evidence="2">
    <location>
        <begin position="1156"/>
        <end position="1178"/>
    </location>
</feature>
<dbReference type="Pfam" id="PF00621">
    <property type="entry name" value="RhoGEF"/>
    <property type="match status" value="1"/>
</dbReference>
<dbReference type="InterPro" id="IPR051092">
    <property type="entry name" value="FYVE_RhoGEF_PH"/>
</dbReference>
<feature type="region of interest" description="Disordered" evidence="2">
    <location>
        <begin position="679"/>
        <end position="764"/>
    </location>
</feature>
<organism evidence="4 5">
    <name type="scientific">Cutaneotrichosporon oleaginosum</name>
    <dbReference type="NCBI Taxonomy" id="879819"/>
    <lineage>
        <taxon>Eukaryota</taxon>
        <taxon>Fungi</taxon>
        <taxon>Dikarya</taxon>
        <taxon>Basidiomycota</taxon>
        <taxon>Agaricomycotina</taxon>
        <taxon>Tremellomycetes</taxon>
        <taxon>Trichosporonales</taxon>
        <taxon>Trichosporonaceae</taxon>
        <taxon>Cutaneotrichosporon</taxon>
    </lineage>
</organism>
<protein>
    <recommendedName>
        <fullName evidence="3">DH domain-containing protein</fullName>
    </recommendedName>
</protein>
<evidence type="ECO:0000259" key="3">
    <source>
        <dbReference type="PROSITE" id="PS50010"/>
    </source>
</evidence>
<name>A0A0J1B1I4_9TREE</name>
<dbReference type="RefSeq" id="XP_018277955.1">
    <property type="nucleotide sequence ID" value="XM_018423544.1"/>
</dbReference>
<evidence type="ECO:0000313" key="5">
    <source>
        <dbReference type="Proteomes" id="UP000053611"/>
    </source>
</evidence>
<dbReference type="OrthoDB" id="660555at2759"/>
<dbReference type="GO" id="GO:0005737">
    <property type="term" value="C:cytoplasm"/>
    <property type="evidence" value="ECO:0007669"/>
    <property type="project" value="TreeGrafter"/>
</dbReference>
<feature type="region of interest" description="Disordered" evidence="2">
    <location>
        <begin position="781"/>
        <end position="800"/>
    </location>
</feature>
<feature type="compositionally biased region" description="Low complexity" evidence="2">
    <location>
        <begin position="1050"/>
        <end position="1061"/>
    </location>
</feature>
<dbReference type="EMBL" id="KQ087218">
    <property type="protein sequence ID" value="KLT41464.1"/>
    <property type="molecule type" value="Genomic_DNA"/>
</dbReference>
<evidence type="ECO:0000256" key="1">
    <source>
        <dbReference type="SAM" id="Coils"/>
    </source>
</evidence>
<dbReference type="PANTHER" id="PTHR12673:SF270">
    <property type="entry name" value="FYVE-TYPE DOMAIN-CONTAINING PROTEIN"/>
    <property type="match status" value="1"/>
</dbReference>
<feature type="region of interest" description="Disordered" evidence="2">
    <location>
        <begin position="810"/>
        <end position="1087"/>
    </location>
</feature>
<feature type="compositionally biased region" description="Low complexity" evidence="2">
    <location>
        <begin position="692"/>
        <end position="707"/>
    </location>
</feature>